<evidence type="ECO:0000256" key="1">
    <source>
        <dbReference type="ARBA" id="ARBA00023002"/>
    </source>
</evidence>
<keyword evidence="4" id="KW-1185">Reference proteome</keyword>
<evidence type="ECO:0000313" key="4">
    <source>
        <dbReference type="Proteomes" id="UP001237448"/>
    </source>
</evidence>
<feature type="domain" description="FAD dependent oxidoreductase" evidence="2">
    <location>
        <begin position="33"/>
        <end position="387"/>
    </location>
</feature>
<keyword evidence="1" id="KW-0560">Oxidoreductase</keyword>
<sequence>MKIQDAPIEPSLWHATAAAAPESFELEGRENTDVCVVGGGYTGLSSALHLAERGVNVVLLEAKEIGNGGSGRNAGHCTPTFHFYEIPTIRKMLGEPFASRLIQRQTDAANLVFDLIRRYDIDCEGVQTGYVQSAHAPALLPKMEQRCGYYQSVGKATRMLDRDEVTRLTGSPRYYGGWFHPEGGHLNPLGYSRGLARAAMSLGARVFTQSPVTAIAAEGGRWCVETAKGAVIADRVICGTGAYTDGFWPGLEGSFRRLGVAVMATQPIGDNLRKIIAPDNNTVVDSRGDAMIYKYNKEGRLVTSAFVEGRRGGDVAYTKALMARKLQWLLPDLPEVDWQYYWLGALDMQPKTIPRLFDLAPGIVASLGYSGRGVPTGTMMGTVLAEWALGARPEDLALPLEPLRSAPFYMNFAPRLFLAWYRFNDWRQARAGGATPPPF</sequence>
<dbReference type="Gene3D" id="3.30.9.10">
    <property type="entry name" value="D-Amino Acid Oxidase, subunit A, domain 2"/>
    <property type="match status" value="1"/>
</dbReference>
<dbReference type="Proteomes" id="UP001237448">
    <property type="component" value="Unassembled WGS sequence"/>
</dbReference>
<accession>A0ABU0F9M6</accession>
<protein>
    <submittedName>
        <fullName evidence="3">Glycine/D-amino acid oxidase-like deaminating enzyme</fullName>
    </submittedName>
</protein>
<organism evidence="3 4">
    <name type="scientific">Labrys monachus</name>
    <dbReference type="NCBI Taxonomy" id="217067"/>
    <lineage>
        <taxon>Bacteria</taxon>
        <taxon>Pseudomonadati</taxon>
        <taxon>Pseudomonadota</taxon>
        <taxon>Alphaproteobacteria</taxon>
        <taxon>Hyphomicrobiales</taxon>
        <taxon>Xanthobacteraceae</taxon>
        <taxon>Labrys</taxon>
    </lineage>
</organism>
<name>A0ABU0F9M6_9HYPH</name>
<dbReference type="RefSeq" id="WP_307423437.1">
    <property type="nucleotide sequence ID" value="NZ_JAUSVK010000001.1"/>
</dbReference>
<proteinExistence type="predicted"/>
<dbReference type="PANTHER" id="PTHR13847">
    <property type="entry name" value="SARCOSINE DEHYDROGENASE-RELATED"/>
    <property type="match status" value="1"/>
</dbReference>
<dbReference type="EMBL" id="JAUSVK010000001">
    <property type="protein sequence ID" value="MDQ0391318.1"/>
    <property type="molecule type" value="Genomic_DNA"/>
</dbReference>
<dbReference type="InterPro" id="IPR006076">
    <property type="entry name" value="FAD-dep_OxRdtase"/>
</dbReference>
<dbReference type="Gene3D" id="3.50.50.60">
    <property type="entry name" value="FAD/NAD(P)-binding domain"/>
    <property type="match status" value="1"/>
</dbReference>
<dbReference type="SUPFAM" id="SSF51905">
    <property type="entry name" value="FAD/NAD(P)-binding domain"/>
    <property type="match status" value="1"/>
</dbReference>
<dbReference type="Pfam" id="PF01266">
    <property type="entry name" value="DAO"/>
    <property type="match status" value="1"/>
</dbReference>
<gene>
    <name evidence="3" type="ORF">J3R73_001110</name>
</gene>
<reference evidence="3 4" key="1">
    <citation type="submission" date="2023-07" db="EMBL/GenBank/DDBJ databases">
        <title>Genomic Encyclopedia of Type Strains, Phase IV (KMG-IV): sequencing the most valuable type-strain genomes for metagenomic binning, comparative biology and taxonomic classification.</title>
        <authorList>
            <person name="Goeker M."/>
        </authorList>
    </citation>
    <scope>NUCLEOTIDE SEQUENCE [LARGE SCALE GENOMIC DNA]</scope>
    <source>
        <strain evidence="3 4">DSM 5896</strain>
    </source>
</reference>
<dbReference type="InterPro" id="IPR036188">
    <property type="entry name" value="FAD/NAD-bd_sf"/>
</dbReference>
<evidence type="ECO:0000259" key="2">
    <source>
        <dbReference type="Pfam" id="PF01266"/>
    </source>
</evidence>
<dbReference type="PANTHER" id="PTHR13847:SF281">
    <property type="entry name" value="FAD DEPENDENT OXIDOREDUCTASE DOMAIN-CONTAINING PROTEIN"/>
    <property type="match status" value="1"/>
</dbReference>
<evidence type="ECO:0000313" key="3">
    <source>
        <dbReference type="EMBL" id="MDQ0391318.1"/>
    </source>
</evidence>
<comment type="caution">
    <text evidence="3">The sequence shown here is derived from an EMBL/GenBank/DDBJ whole genome shotgun (WGS) entry which is preliminary data.</text>
</comment>